<dbReference type="EMBL" id="PVTH01000005">
    <property type="protein sequence ID" value="PRY52668.1"/>
    <property type="molecule type" value="Genomic_DNA"/>
</dbReference>
<dbReference type="InterPro" id="IPR020103">
    <property type="entry name" value="PsdUridine_synth_cat_dom_sf"/>
</dbReference>
<dbReference type="Pfam" id="PF00849">
    <property type="entry name" value="PseudoU_synth_2"/>
    <property type="match status" value="1"/>
</dbReference>
<dbReference type="GO" id="GO:0009982">
    <property type="term" value="F:pseudouridine synthase activity"/>
    <property type="evidence" value="ECO:0007669"/>
    <property type="project" value="InterPro"/>
</dbReference>
<dbReference type="Gene3D" id="3.30.2350.10">
    <property type="entry name" value="Pseudouridine synthase"/>
    <property type="match status" value="1"/>
</dbReference>
<organism evidence="3 4">
    <name type="scientific">Arcticibacter pallidicorallinus</name>
    <dbReference type="NCBI Taxonomy" id="1259464"/>
    <lineage>
        <taxon>Bacteria</taxon>
        <taxon>Pseudomonadati</taxon>
        <taxon>Bacteroidota</taxon>
        <taxon>Sphingobacteriia</taxon>
        <taxon>Sphingobacteriales</taxon>
        <taxon>Sphingobacteriaceae</taxon>
        <taxon>Arcticibacter</taxon>
    </lineage>
</organism>
<name>A0A2T0U484_9SPHI</name>
<feature type="domain" description="Pseudouridine synthase RsuA/RluA-like" evidence="2">
    <location>
        <begin position="62"/>
        <end position="205"/>
    </location>
</feature>
<sequence>MEVLLSTKGAEIYNGLFKQSGPVFITWFSAVYWQMKISESNPYFCAVKIPKIQDLVLFENDDLLVVNKPPFISSLDEREGGEISMLRLARQYSPDAQVCHRLDKETSGCLIIAKNPATYRLVSMQFEHRKVKKVYHAVVNGTHTFEDVHVNLPILNLGNKNVSISRQEGKAAETIFNSLKYYKHYTLVECQPITGRMHQIRIHLATQRACIAGDDMYGGQPVFLSEIKRGYRLGKDQEELPIMKRFALHAKQLTFKINEEEEIVVEAPYPKDFATLIKLLDRFDG</sequence>
<dbReference type="Proteomes" id="UP000238034">
    <property type="component" value="Unassembled WGS sequence"/>
</dbReference>
<dbReference type="AlphaFoldDB" id="A0A2T0U484"/>
<dbReference type="PANTHER" id="PTHR21600:SF87">
    <property type="entry name" value="RNA PSEUDOURIDYLATE SYNTHASE DOMAIN-CONTAINING PROTEIN 1"/>
    <property type="match status" value="1"/>
</dbReference>
<dbReference type="InterPro" id="IPR006145">
    <property type="entry name" value="PsdUridine_synth_RsuA/RluA"/>
</dbReference>
<reference evidence="3 4" key="1">
    <citation type="submission" date="2018-03" db="EMBL/GenBank/DDBJ databases">
        <title>Genomic Encyclopedia of Type Strains, Phase III (KMG-III): the genomes of soil and plant-associated and newly described type strains.</title>
        <authorList>
            <person name="Whitman W."/>
        </authorList>
    </citation>
    <scope>NUCLEOTIDE SEQUENCE [LARGE SCALE GENOMIC DNA]</scope>
    <source>
        <strain evidence="3 4">CGMCC 1.9313</strain>
    </source>
</reference>
<dbReference type="InterPro" id="IPR006224">
    <property type="entry name" value="PsdUridine_synth_RluA-like_CS"/>
</dbReference>
<protein>
    <submittedName>
        <fullName evidence="3">23S rRNA pseudouridine955/2504/2580 synthase</fullName>
    </submittedName>
</protein>
<dbReference type="CDD" id="cd02869">
    <property type="entry name" value="PseudoU_synth_RluA_like"/>
    <property type="match status" value="1"/>
</dbReference>
<dbReference type="InterPro" id="IPR050188">
    <property type="entry name" value="RluA_PseudoU_synthase"/>
</dbReference>
<evidence type="ECO:0000313" key="4">
    <source>
        <dbReference type="Proteomes" id="UP000238034"/>
    </source>
</evidence>
<evidence type="ECO:0000259" key="2">
    <source>
        <dbReference type="Pfam" id="PF00849"/>
    </source>
</evidence>
<dbReference type="GO" id="GO:0000455">
    <property type="term" value="P:enzyme-directed rRNA pseudouridine synthesis"/>
    <property type="evidence" value="ECO:0007669"/>
    <property type="project" value="TreeGrafter"/>
</dbReference>
<gene>
    <name evidence="3" type="ORF">B0I27_105134</name>
</gene>
<dbReference type="GO" id="GO:0140098">
    <property type="term" value="F:catalytic activity, acting on RNA"/>
    <property type="evidence" value="ECO:0007669"/>
    <property type="project" value="UniProtKB-ARBA"/>
</dbReference>
<keyword evidence="4" id="KW-1185">Reference proteome</keyword>
<dbReference type="PROSITE" id="PS01129">
    <property type="entry name" value="PSI_RLU"/>
    <property type="match status" value="1"/>
</dbReference>
<evidence type="ECO:0000256" key="1">
    <source>
        <dbReference type="ARBA" id="ARBA00010876"/>
    </source>
</evidence>
<dbReference type="SUPFAM" id="SSF55120">
    <property type="entry name" value="Pseudouridine synthase"/>
    <property type="match status" value="1"/>
</dbReference>
<comment type="similarity">
    <text evidence="1">Belongs to the pseudouridine synthase RluA family.</text>
</comment>
<accession>A0A2T0U484</accession>
<dbReference type="PANTHER" id="PTHR21600">
    <property type="entry name" value="MITOCHONDRIAL RNA PSEUDOURIDINE SYNTHASE"/>
    <property type="match status" value="1"/>
</dbReference>
<proteinExistence type="inferred from homology"/>
<comment type="caution">
    <text evidence="3">The sequence shown here is derived from an EMBL/GenBank/DDBJ whole genome shotgun (WGS) entry which is preliminary data.</text>
</comment>
<evidence type="ECO:0000313" key="3">
    <source>
        <dbReference type="EMBL" id="PRY52668.1"/>
    </source>
</evidence>
<dbReference type="GO" id="GO:0003723">
    <property type="term" value="F:RNA binding"/>
    <property type="evidence" value="ECO:0007669"/>
    <property type="project" value="InterPro"/>
</dbReference>